<proteinExistence type="predicted"/>
<protein>
    <submittedName>
        <fullName evidence="1">Uncharacterized protein</fullName>
    </submittedName>
</protein>
<dbReference type="Proteomes" id="UP001162162">
    <property type="component" value="Unassembled WGS sequence"/>
</dbReference>
<organism evidence="1 2">
    <name type="scientific">Aromia moschata</name>
    <dbReference type="NCBI Taxonomy" id="1265417"/>
    <lineage>
        <taxon>Eukaryota</taxon>
        <taxon>Metazoa</taxon>
        <taxon>Ecdysozoa</taxon>
        <taxon>Arthropoda</taxon>
        <taxon>Hexapoda</taxon>
        <taxon>Insecta</taxon>
        <taxon>Pterygota</taxon>
        <taxon>Neoptera</taxon>
        <taxon>Endopterygota</taxon>
        <taxon>Coleoptera</taxon>
        <taxon>Polyphaga</taxon>
        <taxon>Cucujiformia</taxon>
        <taxon>Chrysomeloidea</taxon>
        <taxon>Cerambycidae</taxon>
        <taxon>Cerambycinae</taxon>
        <taxon>Callichromatini</taxon>
        <taxon>Aromia</taxon>
    </lineage>
</organism>
<name>A0AAV8XNC3_9CUCU</name>
<accession>A0AAV8XNC3</accession>
<evidence type="ECO:0000313" key="2">
    <source>
        <dbReference type="Proteomes" id="UP001162162"/>
    </source>
</evidence>
<gene>
    <name evidence="1" type="ORF">NQ318_015774</name>
</gene>
<dbReference type="AlphaFoldDB" id="A0AAV8XNC3"/>
<sequence length="124" mass="14124">MYLMKAAVLMKQSQLRKFSNSFSLPGSTSVNNRSDKVGKVELCRWERSDEINRGLMDELWTSNKDNVNNLGMNRINGIGCCHWLSVNLYHQILNVGEVSTGRQNMLPMHEPVAEQNVCGYYNTP</sequence>
<evidence type="ECO:0000313" key="1">
    <source>
        <dbReference type="EMBL" id="KAJ8940381.1"/>
    </source>
</evidence>
<keyword evidence="2" id="KW-1185">Reference proteome</keyword>
<reference evidence="1" key="1">
    <citation type="journal article" date="2023" name="Insect Mol. Biol.">
        <title>Genome sequencing provides insights into the evolution of gene families encoding plant cell wall-degrading enzymes in longhorned beetles.</title>
        <authorList>
            <person name="Shin N.R."/>
            <person name="Okamura Y."/>
            <person name="Kirsch R."/>
            <person name="Pauchet Y."/>
        </authorList>
    </citation>
    <scope>NUCLEOTIDE SEQUENCE</scope>
    <source>
        <strain evidence="1">AMC_N1</strain>
    </source>
</reference>
<comment type="caution">
    <text evidence="1">The sequence shown here is derived from an EMBL/GenBank/DDBJ whole genome shotgun (WGS) entry which is preliminary data.</text>
</comment>
<dbReference type="EMBL" id="JAPWTK010000435">
    <property type="protein sequence ID" value="KAJ8940381.1"/>
    <property type="molecule type" value="Genomic_DNA"/>
</dbReference>